<keyword evidence="9" id="KW-0677">Repeat</keyword>
<keyword evidence="4" id="KW-0348">Hemagglutinin</keyword>
<keyword evidence="16" id="KW-1015">Disulfide bond</keyword>
<dbReference type="PROSITE" id="PS00108">
    <property type="entry name" value="PROTEIN_KINASE_ST"/>
    <property type="match status" value="1"/>
</dbReference>
<accession>A0A843XTU9</accession>
<evidence type="ECO:0000256" key="23">
    <source>
        <dbReference type="PROSITE-ProRule" id="PRU10141"/>
    </source>
</evidence>
<dbReference type="EC" id="2.7.11.1" evidence="21"/>
<feature type="transmembrane region" description="Helical" evidence="24">
    <location>
        <begin position="446"/>
        <end position="468"/>
    </location>
</feature>
<evidence type="ECO:0000256" key="2">
    <source>
        <dbReference type="ARBA" id="ARBA00022527"/>
    </source>
</evidence>
<evidence type="ECO:0000256" key="3">
    <source>
        <dbReference type="ARBA" id="ARBA00022536"/>
    </source>
</evidence>
<evidence type="ECO:0000256" key="14">
    <source>
        <dbReference type="ARBA" id="ARBA00023035"/>
    </source>
</evidence>
<dbReference type="AlphaFoldDB" id="A0A843XTU9"/>
<dbReference type="EMBL" id="NMUH01016623">
    <property type="protein sequence ID" value="MQM23508.1"/>
    <property type="molecule type" value="Genomic_DNA"/>
</dbReference>
<dbReference type="PROSITE" id="PS00107">
    <property type="entry name" value="PROTEIN_KINASE_ATP"/>
    <property type="match status" value="1"/>
</dbReference>
<evidence type="ECO:0000256" key="19">
    <source>
        <dbReference type="ARBA" id="ARBA00047899"/>
    </source>
</evidence>
<evidence type="ECO:0000256" key="25">
    <source>
        <dbReference type="SAM" id="SignalP"/>
    </source>
</evidence>
<dbReference type="Proteomes" id="UP000652761">
    <property type="component" value="Unassembled WGS sequence"/>
</dbReference>
<comment type="catalytic activity">
    <reaction evidence="19 21">
        <text>L-threonyl-[protein] + ATP = O-phospho-L-threonyl-[protein] + ADP + H(+)</text>
        <dbReference type="Rhea" id="RHEA:46608"/>
        <dbReference type="Rhea" id="RHEA-COMP:11060"/>
        <dbReference type="Rhea" id="RHEA-COMP:11605"/>
        <dbReference type="ChEBI" id="CHEBI:15378"/>
        <dbReference type="ChEBI" id="CHEBI:30013"/>
        <dbReference type="ChEBI" id="CHEBI:30616"/>
        <dbReference type="ChEBI" id="CHEBI:61977"/>
        <dbReference type="ChEBI" id="CHEBI:456216"/>
        <dbReference type="EC" id="2.7.11.1"/>
    </reaction>
</comment>
<keyword evidence="8" id="KW-0430">Lectin</keyword>
<comment type="caution">
    <text evidence="22">Lacks conserved residue(s) required for the propagation of feature annotation.</text>
</comment>
<keyword evidence="14" id="KW-0465">Mannose-binding</keyword>
<keyword evidence="17" id="KW-0675">Receptor</keyword>
<evidence type="ECO:0000313" key="30">
    <source>
        <dbReference type="Proteomes" id="UP000652761"/>
    </source>
</evidence>
<evidence type="ECO:0000259" key="26">
    <source>
        <dbReference type="PROSITE" id="PS50011"/>
    </source>
</evidence>
<dbReference type="InterPro" id="IPR001480">
    <property type="entry name" value="Bulb-type_lectin_dom"/>
</dbReference>
<keyword evidence="7 25" id="KW-0732">Signal</keyword>
<evidence type="ECO:0000256" key="13">
    <source>
        <dbReference type="ARBA" id="ARBA00022989"/>
    </source>
</evidence>
<dbReference type="InterPro" id="IPR011009">
    <property type="entry name" value="Kinase-like_dom_sf"/>
</dbReference>
<evidence type="ECO:0000259" key="28">
    <source>
        <dbReference type="PROSITE" id="PS50927"/>
    </source>
</evidence>
<evidence type="ECO:0000256" key="9">
    <source>
        <dbReference type="ARBA" id="ARBA00022737"/>
    </source>
</evidence>
<dbReference type="CDD" id="cd00028">
    <property type="entry name" value="B_lectin"/>
    <property type="match status" value="1"/>
</dbReference>
<evidence type="ECO:0000256" key="15">
    <source>
        <dbReference type="ARBA" id="ARBA00023136"/>
    </source>
</evidence>
<keyword evidence="10 21" id="KW-0547">Nucleotide-binding</keyword>
<dbReference type="GO" id="GO:0051707">
    <property type="term" value="P:response to other organism"/>
    <property type="evidence" value="ECO:0007669"/>
    <property type="project" value="UniProtKB-ARBA"/>
</dbReference>
<keyword evidence="5 21" id="KW-0808">Transferase</keyword>
<keyword evidence="6 24" id="KW-0812">Transmembrane</keyword>
<feature type="domain" description="EGF-like" evidence="27">
    <location>
        <begin position="296"/>
        <end position="334"/>
    </location>
</feature>
<comment type="caution">
    <text evidence="29">The sequence shown here is derived from an EMBL/GenBank/DDBJ whole genome shotgun (WGS) entry which is preliminary data.</text>
</comment>
<evidence type="ECO:0000256" key="20">
    <source>
        <dbReference type="ARBA" id="ARBA00048679"/>
    </source>
</evidence>
<evidence type="ECO:0000256" key="16">
    <source>
        <dbReference type="ARBA" id="ARBA00023157"/>
    </source>
</evidence>
<dbReference type="GO" id="GO:0005537">
    <property type="term" value="F:D-mannose binding"/>
    <property type="evidence" value="ECO:0007669"/>
    <property type="project" value="UniProtKB-KW"/>
</dbReference>
<dbReference type="InterPro" id="IPR036426">
    <property type="entry name" value="Bulb-type_lectin_dom_sf"/>
</dbReference>
<dbReference type="Gene3D" id="2.90.10.10">
    <property type="entry name" value="Bulb-type lectin domain"/>
    <property type="match status" value="1"/>
</dbReference>
<evidence type="ECO:0000256" key="17">
    <source>
        <dbReference type="ARBA" id="ARBA00023170"/>
    </source>
</evidence>
<name>A0A843XTU9_COLES</name>
<dbReference type="PROSITE" id="PS50927">
    <property type="entry name" value="BULB_LECTIN"/>
    <property type="match status" value="1"/>
</dbReference>
<keyword evidence="12 21" id="KW-0067">ATP-binding</keyword>
<evidence type="ECO:0000256" key="10">
    <source>
        <dbReference type="ARBA" id="ARBA00022741"/>
    </source>
</evidence>
<dbReference type="GO" id="GO:0004674">
    <property type="term" value="F:protein serine/threonine kinase activity"/>
    <property type="evidence" value="ECO:0007669"/>
    <property type="project" value="UniProtKB-KW"/>
</dbReference>
<evidence type="ECO:0000256" key="21">
    <source>
        <dbReference type="PIRNR" id="PIRNR000641"/>
    </source>
</evidence>
<dbReference type="InterPro" id="IPR051343">
    <property type="entry name" value="G-type_lectin_kinases/EP1-like"/>
</dbReference>
<keyword evidence="13 24" id="KW-1133">Transmembrane helix</keyword>
<evidence type="ECO:0000256" key="12">
    <source>
        <dbReference type="ARBA" id="ARBA00022840"/>
    </source>
</evidence>
<dbReference type="PROSITE" id="PS50026">
    <property type="entry name" value="EGF_3"/>
    <property type="match status" value="1"/>
</dbReference>
<dbReference type="PROSITE" id="PS50011">
    <property type="entry name" value="PROTEIN_KINASE_DOM"/>
    <property type="match status" value="1"/>
</dbReference>
<feature type="domain" description="Bulb-type lectin" evidence="28">
    <location>
        <begin position="29"/>
        <end position="152"/>
    </location>
</feature>
<comment type="similarity">
    <text evidence="21">Belongs to the protein kinase superfamily. Ser/Thr protein kinase family.</text>
</comment>
<keyword evidence="18" id="KW-0325">Glycoprotein</keyword>
<evidence type="ECO:0000256" key="5">
    <source>
        <dbReference type="ARBA" id="ARBA00022679"/>
    </source>
</evidence>
<dbReference type="FunFam" id="2.90.10.30:FF:000001">
    <property type="entry name" value="Serine/threonine-protein kinase"/>
    <property type="match status" value="1"/>
</dbReference>
<feature type="binding site" evidence="23">
    <location>
        <position position="539"/>
    </location>
    <ligand>
        <name>ATP</name>
        <dbReference type="ChEBI" id="CHEBI:30616"/>
    </ligand>
</feature>
<evidence type="ECO:0000259" key="27">
    <source>
        <dbReference type="PROSITE" id="PS50026"/>
    </source>
</evidence>
<proteinExistence type="inferred from homology"/>
<keyword evidence="2 21" id="KW-0723">Serine/threonine-protein kinase</keyword>
<dbReference type="PANTHER" id="PTHR47976:SF27">
    <property type="entry name" value="RECEPTOR-LIKE SERINE_THREONINE-PROTEIN KINASE"/>
    <property type="match status" value="1"/>
</dbReference>
<evidence type="ECO:0000256" key="4">
    <source>
        <dbReference type="ARBA" id="ARBA00022546"/>
    </source>
</evidence>
<evidence type="ECO:0000313" key="29">
    <source>
        <dbReference type="EMBL" id="MQM23508.1"/>
    </source>
</evidence>
<dbReference type="OrthoDB" id="1668230at2759"/>
<dbReference type="InterPro" id="IPR024171">
    <property type="entry name" value="SRK-like_kinase"/>
</dbReference>
<dbReference type="GO" id="GO:0005524">
    <property type="term" value="F:ATP binding"/>
    <property type="evidence" value="ECO:0007669"/>
    <property type="project" value="UniProtKB-UniRule"/>
</dbReference>
<dbReference type="InterPro" id="IPR017441">
    <property type="entry name" value="Protein_kinase_ATP_BS"/>
</dbReference>
<dbReference type="Pfam" id="PF01453">
    <property type="entry name" value="B_lectin"/>
    <property type="match status" value="1"/>
</dbReference>
<evidence type="ECO:0000256" key="6">
    <source>
        <dbReference type="ARBA" id="ARBA00022692"/>
    </source>
</evidence>
<dbReference type="Gene3D" id="2.90.10.30">
    <property type="match status" value="1"/>
</dbReference>
<dbReference type="SMART" id="SM00220">
    <property type="entry name" value="S_TKc"/>
    <property type="match status" value="1"/>
</dbReference>
<dbReference type="SMART" id="SM00108">
    <property type="entry name" value="B_lectin"/>
    <property type="match status" value="1"/>
</dbReference>
<feature type="chain" id="PRO_5032850809" description="Receptor-like serine/threonine-protein kinase" evidence="25">
    <location>
        <begin position="26"/>
        <end position="780"/>
    </location>
</feature>
<dbReference type="InterPro" id="IPR000719">
    <property type="entry name" value="Prot_kinase_dom"/>
</dbReference>
<feature type="domain" description="Protein kinase" evidence="26">
    <location>
        <begin position="508"/>
        <end position="768"/>
    </location>
</feature>
<organism evidence="29 30">
    <name type="scientific">Colocasia esculenta</name>
    <name type="common">Wild taro</name>
    <name type="synonym">Arum esculentum</name>
    <dbReference type="NCBI Taxonomy" id="4460"/>
    <lineage>
        <taxon>Eukaryota</taxon>
        <taxon>Viridiplantae</taxon>
        <taxon>Streptophyta</taxon>
        <taxon>Embryophyta</taxon>
        <taxon>Tracheophyta</taxon>
        <taxon>Spermatophyta</taxon>
        <taxon>Magnoliopsida</taxon>
        <taxon>Liliopsida</taxon>
        <taxon>Araceae</taxon>
        <taxon>Aroideae</taxon>
        <taxon>Colocasieae</taxon>
        <taxon>Colocasia</taxon>
    </lineage>
</organism>
<evidence type="ECO:0000256" key="1">
    <source>
        <dbReference type="ARBA" id="ARBA00004167"/>
    </source>
</evidence>
<comment type="catalytic activity">
    <reaction evidence="20 21">
        <text>L-seryl-[protein] + ATP = O-phospho-L-seryl-[protein] + ADP + H(+)</text>
        <dbReference type="Rhea" id="RHEA:17989"/>
        <dbReference type="Rhea" id="RHEA-COMP:9863"/>
        <dbReference type="Rhea" id="RHEA-COMP:11604"/>
        <dbReference type="ChEBI" id="CHEBI:15378"/>
        <dbReference type="ChEBI" id="CHEBI:29999"/>
        <dbReference type="ChEBI" id="CHEBI:30616"/>
        <dbReference type="ChEBI" id="CHEBI:83421"/>
        <dbReference type="ChEBI" id="CHEBI:456216"/>
        <dbReference type="EC" id="2.7.11.1"/>
    </reaction>
</comment>
<dbReference type="GO" id="GO:0016020">
    <property type="term" value="C:membrane"/>
    <property type="evidence" value="ECO:0007669"/>
    <property type="project" value="UniProtKB-SubCell"/>
</dbReference>
<reference evidence="29" key="1">
    <citation type="submission" date="2017-07" db="EMBL/GenBank/DDBJ databases">
        <title>Taro Niue Genome Assembly and Annotation.</title>
        <authorList>
            <person name="Atibalentja N."/>
            <person name="Keating K."/>
            <person name="Fields C.J."/>
        </authorList>
    </citation>
    <scope>NUCLEOTIDE SEQUENCE</scope>
    <source>
        <strain evidence="29">Niue_2</strain>
        <tissue evidence="29">Leaf</tissue>
    </source>
</reference>
<dbReference type="PIRSF" id="PIRSF000641">
    <property type="entry name" value="SRK"/>
    <property type="match status" value="1"/>
</dbReference>
<dbReference type="InterPro" id="IPR000742">
    <property type="entry name" value="EGF"/>
</dbReference>
<dbReference type="InterPro" id="IPR008271">
    <property type="entry name" value="Ser/Thr_kinase_AS"/>
</dbReference>
<feature type="signal peptide" evidence="25">
    <location>
        <begin position="1"/>
        <end position="25"/>
    </location>
</feature>
<gene>
    <name evidence="29" type="ORF">Taro_056573</name>
</gene>
<dbReference type="SUPFAM" id="SSF51110">
    <property type="entry name" value="alpha-D-mannose-specific plant lectins"/>
    <property type="match status" value="2"/>
</dbReference>
<dbReference type="Gene3D" id="1.10.510.10">
    <property type="entry name" value="Transferase(Phosphotransferase) domain 1"/>
    <property type="match status" value="1"/>
</dbReference>
<dbReference type="SUPFAM" id="SSF56112">
    <property type="entry name" value="Protein kinase-like (PK-like)"/>
    <property type="match status" value="1"/>
</dbReference>
<evidence type="ECO:0000256" key="18">
    <source>
        <dbReference type="ARBA" id="ARBA00023180"/>
    </source>
</evidence>
<dbReference type="FunFam" id="1.10.510.10:FF:000537">
    <property type="entry name" value="Putative receptor-like protein kinase"/>
    <property type="match status" value="1"/>
</dbReference>
<dbReference type="Pfam" id="PF00069">
    <property type="entry name" value="Pkinase"/>
    <property type="match status" value="1"/>
</dbReference>
<keyword evidence="30" id="KW-1185">Reference proteome</keyword>
<keyword evidence="11 21" id="KW-0418">Kinase</keyword>
<comment type="subcellular location">
    <subcellularLocation>
        <location evidence="1">Membrane</location>
        <topology evidence="1">Single-pass membrane protein</topology>
    </subcellularLocation>
</comment>
<keyword evidence="15 24" id="KW-0472">Membrane</keyword>
<dbReference type="Gene3D" id="3.30.200.20">
    <property type="entry name" value="Phosphorylase Kinase, domain 1"/>
    <property type="match status" value="1"/>
</dbReference>
<evidence type="ECO:0000256" key="22">
    <source>
        <dbReference type="PROSITE-ProRule" id="PRU00076"/>
    </source>
</evidence>
<keyword evidence="3 22" id="KW-0245">EGF-like domain</keyword>
<sequence>MATDSWLLLPPLLLLQLLGVWLADAQTQQGSITPGSSLSPTAQGAAASWLSPSGRFGFGFYPVDDGGAFKVGVWLATGPQRTVVWTAERDDPPVSDGTLRLTFDGRLLWSAPGGREKAISRAGVPGSSAAMLDSGNFVLYGSGGRVVWSTFDSPTDTILPGQSLLPGQELLSKASEGDWSTGKFRLKMQSDGNLVLYPAETTDTAIDAYWDTGTFMVGFPLTLNLTSDGVLYLSGNNSRYMKNLTQANPPSSSGDRAGAYFRATLDTDGIFRLHSHRFVGNSSNYSSTHSVEWEVLKDMCLVKGECGPNSYCQPAGNGAAGCLCPPGFEFVDATQASLGCRRNSTEGFCGGRVAFTMAAMENTFWADQPYAVLSSASAEECKAACLGDCFCEAALFQDGSCTKQLLPLRYGRKNQNYTAFIKVGPDEHPEGTGFSPAREKKVRVDILVICVVLATSSVVIFAVSAILIHRYRRARGYTRPYGTSESSALDEDSPTRAFSYQELETATGSFTVELGRGAFGRVFKGSLAVNGAGKPIAVKRLDKMVDEGEKENLVRLLGFCNEGSNRLLVYEYMGNGSLADLLFKDAAGVNPCWEQRLRIALDVARGLQYLHEDLETHIIHCDIKPQNILMDAAGTAKISDFGLAKLMMPDQTRTFTGIRGTRGYLAPEWHRNSPITVKTDVYSFGVVLLEIVCRRRSMELEEAGEDVTLAEYVYERLRAGELGELVRGEAVDEAELERAVRAGIWCVQNDPAARPSMKSVVLMLEGNMQVPVPPPPPPLS</sequence>
<dbReference type="FunFam" id="2.90.10.10:FF:000026">
    <property type="entry name" value="Serine/threonine-protein kinase"/>
    <property type="match status" value="1"/>
</dbReference>
<dbReference type="PANTHER" id="PTHR47976">
    <property type="entry name" value="G-TYPE LECTIN S-RECEPTOR-LIKE SERINE/THREONINE-PROTEIN KINASE SD2-5"/>
    <property type="match status" value="1"/>
</dbReference>
<protein>
    <recommendedName>
        <fullName evidence="21">Receptor-like serine/threonine-protein kinase</fullName>
        <ecNumber evidence="21">2.7.11.1</ecNumber>
    </recommendedName>
</protein>
<evidence type="ECO:0000256" key="7">
    <source>
        <dbReference type="ARBA" id="ARBA00022729"/>
    </source>
</evidence>
<evidence type="ECO:0000256" key="11">
    <source>
        <dbReference type="ARBA" id="ARBA00022777"/>
    </source>
</evidence>
<evidence type="ECO:0000256" key="24">
    <source>
        <dbReference type="SAM" id="Phobius"/>
    </source>
</evidence>
<evidence type="ECO:0000256" key="8">
    <source>
        <dbReference type="ARBA" id="ARBA00022734"/>
    </source>
</evidence>